<dbReference type="GO" id="GO:0008233">
    <property type="term" value="F:peptidase activity"/>
    <property type="evidence" value="ECO:0007669"/>
    <property type="project" value="UniProtKB-KW"/>
</dbReference>
<dbReference type="InterPro" id="IPR003738">
    <property type="entry name" value="SRAP"/>
</dbReference>
<evidence type="ECO:0000313" key="12">
    <source>
        <dbReference type="EMBL" id="CAL1545409.1"/>
    </source>
</evidence>
<evidence type="ECO:0000256" key="7">
    <source>
        <dbReference type="ARBA" id="ARBA00023125"/>
    </source>
</evidence>
<gene>
    <name evidence="12" type="ORF">GSLYS_00018892001</name>
</gene>
<dbReference type="PANTHER" id="PTHR13604">
    <property type="entry name" value="DC12-RELATED"/>
    <property type="match status" value="1"/>
</dbReference>
<dbReference type="EMBL" id="CAXITT010000707">
    <property type="protein sequence ID" value="CAL1545409.1"/>
    <property type="molecule type" value="Genomic_DNA"/>
</dbReference>
<dbReference type="InterPro" id="IPR036590">
    <property type="entry name" value="SRAP-like"/>
</dbReference>
<evidence type="ECO:0000256" key="1">
    <source>
        <dbReference type="ARBA" id="ARBA00008136"/>
    </source>
</evidence>
<reference evidence="12 13" key="1">
    <citation type="submission" date="2024-04" db="EMBL/GenBank/DDBJ databases">
        <authorList>
            <consortium name="Genoscope - CEA"/>
            <person name="William W."/>
        </authorList>
    </citation>
    <scope>NUCLEOTIDE SEQUENCE [LARGE SCALE GENOMIC DNA]</scope>
</reference>
<keyword evidence="4" id="KW-0227">DNA damage</keyword>
<evidence type="ECO:0000256" key="6">
    <source>
        <dbReference type="ARBA" id="ARBA00023124"/>
    </source>
</evidence>
<keyword evidence="6" id="KW-0190">Covalent protein-DNA linkage</keyword>
<keyword evidence="7" id="KW-0238">DNA-binding</keyword>
<dbReference type="PANTHER" id="PTHR13604:SF0">
    <property type="entry name" value="ABASIC SITE PROCESSING PROTEIN HMCES"/>
    <property type="match status" value="1"/>
</dbReference>
<evidence type="ECO:0000256" key="10">
    <source>
        <dbReference type="ARBA" id="ARBA00030898"/>
    </source>
</evidence>
<keyword evidence="5" id="KW-0378">Hydrolase</keyword>
<keyword evidence="13" id="KW-1185">Reference proteome</keyword>
<evidence type="ECO:0000313" key="13">
    <source>
        <dbReference type="Proteomes" id="UP001497497"/>
    </source>
</evidence>
<evidence type="ECO:0000256" key="9">
    <source>
        <dbReference type="ARBA" id="ARBA00030390"/>
    </source>
</evidence>
<evidence type="ECO:0000256" key="5">
    <source>
        <dbReference type="ARBA" id="ARBA00022801"/>
    </source>
</evidence>
<dbReference type="GO" id="GO:0003697">
    <property type="term" value="F:single-stranded DNA binding"/>
    <property type="evidence" value="ECO:0007669"/>
    <property type="project" value="InterPro"/>
</dbReference>
<dbReference type="GO" id="GO:0016829">
    <property type="term" value="F:lyase activity"/>
    <property type="evidence" value="ECO:0007669"/>
    <property type="project" value="UniProtKB-KW"/>
</dbReference>
<proteinExistence type="inferred from homology"/>
<dbReference type="GO" id="GO:0106300">
    <property type="term" value="P:protein-DNA covalent cross-linking repair"/>
    <property type="evidence" value="ECO:0007669"/>
    <property type="project" value="InterPro"/>
</dbReference>
<dbReference type="Gene3D" id="3.90.1680.10">
    <property type="entry name" value="SOS response associated peptidase-like"/>
    <property type="match status" value="2"/>
</dbReference>
<evidence type="ECO:0000256" key="8">
    <source>
        <dbReference type="ARBA" id="ARBA00023239"/>
    </source>
</evidence>
<name>A0AAV2IGU5_LYMST</name>
<evidence type="ECO:0000256" key="4">
    <source>
        <dbReference type="ARBA" id="ARBA00022763"/>
    </source>
</evidence>
<comment type="caution">
    <text evidence="12">The sequence shown here is derived from an EMBL/GenBank/DDBJ whole genome shotgun (WGS) entry which is preliminary data.</text>
</comment>
<accession>A0AAV2IGU5</accession>
<comment type="similarity">
    <text evidence="1">Belongs to the SOS response-associated peptidase family.</text>
</comment>
<keyword evidence="8" id="KW-0456">Lyase</keyword>
<dbReference type="AlphaFoldDB" id="A0AAV2IGU5"/>
<evidence type="ECO:0000256" key="3">
    <source>
        <dbReference type="ARBA" id="ARBA00022670"/>
    </source>
</evidence>
<dbReference type="SUPFAM" id="SSF143081">
    <property type="entry name" value="BB1717-like"/>
    <property type="match status" value="1"/>
</dbReference>
<organism evidence="12 13">
    <name type="scientific">Lymnaea stagnalis</name>
    <name type="common">Great pond snail</name>
    <name type="synonym">Helix stagnalis</name>
    <dbReference type="NCBI Taxonomy" id="6523"/>
    <lineage>
        <taxon>Eukaryota</taxon>
        <taxon>Metazoa</taxon>
        <taxon>Spiralia</taxon>
        <taxon>Lophotrochozoa</taxon>
        <taxon>Mollusca</taxon>
        <taxon>Gastropoda</taxon>
        <taxon>Heterobranchia</taxon>
        <taxon>Euthyneura</taxon>
        <taxon>Panpulmonata</taxon>
        <taxon>Hygrophila</taxon>
        <taxon>Lymnaeoidea</taxon>
        <taxon>Lymnaeidae</taxon>
        <taxon>Lymnaea</taxon>
    </lineage>
</organism>
<dbReference type="Pfam" id="PF02586">
    <property type="entry name" value="SRAP"/>
    <property type="match status" value="2"/>
</dbReference>
<sequence length="366" mass="41340">MCGRTACTLAPDEIIGACTYTDKNGNRKQPQWIDASGGQKYWPSYNKAPSSYTPVLTSGKHFDHSFHDSKSDRVVTPMKWGMTPSWHQGDPFKIPYETNNCRAEGMLEKKTYKVPLKKGFRCVILADGFFEWKTTKDGKQPYFFYLPQPDTVQFPFRTVETALNDSKLSQGSPKKELEATHEPDFKLSASNLKVEHLSQSDNEDSREMKIEVQEGKDLKVENLQENPKVDVPTWNGPRLLPMAGVFDIWKPHDGSPPLYSYSIITVSSSSDMDWCHHRMPAILTSEQEIQDWIDFSTIPLEKATSLIKPQKCLSHHPVSTAVNSSRYHAPNCVTPVVLGKPKSNPSSNLMMNWLKSGSPAKKMKLV</sequence>
<dbReference type="GO" id="GO:0006508">
    <property type="term" value="P:proteolysis"/>
    <property type="evidence" value="ECO:0007669"/>
    <property type="project" value="UniProtKB-KW"/>
</dbReference>
<protein>
    <recommendedName>
        <fullName evidence="2">Abasic site processing protein HMCES</fullName>
    </recommendedName>
    <alternativeName>
        <fullName evidence="9">Embryonic stem cell-specific 5-hydroxymethylcytosine-binding protein</fullName>
    </alternativeName>
    <alternativeName>
        <fullName evidence="10">Peptidase HMCES</fullName>
    </alternativeName>
    <alternativeName>
        <fullName evidence="11">SRAP domain-containing protein 1</fullName>
    </alternativeName>
</protein>
<keyword evidence="3" id="KW-0645">Protease</keyword>
<evidence type="ECO:0000256" key="11">
    <source>
        <dbReference type="ARBA" id="ARBA00031130"/>
    </source>
</evidence>
<evidence type="ECO:0000256" key="2">
    <source>
        <dbReference type="ARBA" id="ARBA00015888"/>
    </source>
</evidence>
<dbReference type="Proteomes" id="UP001497497">
    <property type="component" value="Unassembled WGS sequence"/>
</dbReference>